<comment type="caution">
    <text evidence="2">The sequence shown here is derived from an EMBL/GenBank/DDBJ whole genome shotgun (WGS) entry which is preliminary data.</text>
</comment>
<gene>
    <name evidence="2" type="ORF">KYI95_15585</name>
</gene>
<reference evidence="2 3" key="1">
    <citation type="submission" date="2021-07" db="EMBL/GenBank/DDBJ databases">
        <title>A novel phosphonate cluster across the Pantoea species complex is important for pathogenicity in onion.</title>
        <authorList>
            <person name="Zhao M."/>
            <person name="Stice S."/>
            <person name="Shin G.Y."/>
            <person name="Coutinho T."/>
            <person name="Gitaitis R."/>
            <person name="Kvitko B."/>
            <person name="Dutta B."/>
        </authorList>
    </citation>
    <scope>NUCLEOTIDE SEQUENCE [LARGE SCALE GENOMIC DNA]</scope>
    <source>
        <strain evidence="2 3">BD 382</strain>
    </source>
</reference>
<dbReference type="EMBL" id="JAHVXZ010000008">
    <property type="protein sequence ID" value="MBW1258600.1"/>
    <property type="molecule type" value="Genomic_DNA"/>
</dbReference>
<evidence type="ECO:0000259" key="1">
    <source>
        <dbReference type="Pfam" id="PF09825"/>
    </source>
</evidence>
<feature type="domain" description="Biotin-protein ligase N-terminal" evidence="1">
    <location>
        <begin position="41"/>
        <end position="138"/>
    </location>
</feature>
<name>A0ABS6VHL5_9GAMM</name>
<keyword evidence="3" id="KW-1185">Reference proteome</keyword>
<dbReference type="RefSeq" id="WP_218995763.1">
    <property type="nucleotide sequence ID" value="NZ_JAHVXU010000009.1"/>
</dbReference>
<sequence length="259" mass="28246">MKPEVARYRGRLRAHILTSVLVASATGYMPVAYSADTKPVNIAVYRGAAGCKGCSEMVVKALANTGLNIVISYIGENEKLKLNRQNLKKFELYIQPGGGQDIPAAYDAIGDEGAEALRDFVRSGNRYLGLCMGAYLADKDWIGLINVPLDSEVGRPGSNATDEGDYTLSIRWGSREESVYFQDGPYLSNSTKNPGFTPISYYSNGDIAMAAYTYGKGKVVLSGPHPEADESWIDASEPGYVPAQSKMVRLMRYLDVKKD</sequence>
<accession>A0ABS6VHL5</accession>
<dbReference type="Proteomes" id="UP001197236">
    <property type="component" value="Unassembled WGS sequence"/>
</dbReference>
<evidence type="ECO:0000313" key="2">
    <source>
        <dbReference type="EMBL" id="MBW1258600.1"/>
    </source>
</evidence>
<proteinExistence type="predicted"/>
<dbReference type="Pfam" id="PF09825">
    <property type="entry name" value="BPL_N"/>
    <property type="match status" value="1"/>
</dbReference>
<evidence type="ECO:0000313" key="3">
    <source>
        <dbReference type="Proteomes" id="UP001197236"/>
    </source>
</evidence>
<organism evidence="2 3">
    <name type="scientific">Pantoea allii</name>
    <dbReference type="NCBI Taxonomy" id="574096"/>
    <lineage>
        <taxon>Bacteria</taxon>
        <taxon>Pseudomonadati</taxon>
        <taxon>Pseudomonadota</taxon>
        <taxon>Gammaproteobacteria</taxon>
        <taxon>Enterobacterales</taxon>
        <taxon>Erwiniaceae</taxon>
        <taxon>Pantoea</taxon>
    </lineage>
</organism>
<dbReference type="InterPro" id="IPR019197">
    <property type="entry name" value="Biotin-prot_ligase_N"/>
</dbReference>
<protein>
    <recommendedName>
        <fullName evidence="1">Biotin-protein ligase N-terminal domain-containing protein</fullName>
    </recommendedName>
</protein>